<name>A0A0L0NKT6_TOLOC</name>
<accession>A0A0L0NKT6</accession>
<feature type="region of interest" description="Disordered" evidence="1">
    <location>
        <begin position="1"/>
        <end position="46"/>
    </location>
</feature>
<organism evidence="2 3">
    <name type="scientific">Tolypocladium ophioglossoides (strain CBS 100239)</name>
    <name type="common">Snaketongue truffleclub</name>
    <name type="synonym">Elaphocordyceps ophioglossoides</name>
    <dbReference type="NCBI Taxonomy" id="1163406"/>
    <lineage>
        <taxon>Eukaryota</taxon>
        <taxon>Fungi</taxon>
        <taxon>Dikarya</taxon>
        <taxon>Ascomycota</taxon>
        <taxon>Pezizomycotina</taxon>
        <taxon>Sordariomycetes</taxon>
        <taxon>Hypocreomycetidae</taxon>
        <taxon>Hypocreales</taxon>
        <taxon>Ophiocordycipitaceae</taxon>
        <taxon>Tolypocladium</taxon>
    </lineage>
</organism>
<dbReference type="AlphaFoldDB" id="A0A0L0NKT6"/>
<evidence type="ECO:0000313" key="2">
    <source>
        <dbReference type="EMBL" id="KND94736.1"/>
    </source>
</evidence>
<evidence type="ECO:0000256" key="1">
    <source>
        <dbReference type="SAM" id="MobiDB-lite"/>
    </source>
</evidence>
<reference evidence="2 3" key="1">
    <citation type="journal article" date="2015" name="BMC Genomics">
        <title>The genome of the truffle-parasite Tolypocladium ophioglossoides and the evolution of antifungal peptaibiotics.</title>
        <authorList>
            <person name="Quandt C.A."/>
            <person name="Bushley K.E."/>
            <person name="Spatafora J.W."/>
        </authorList>
    </citation>
    <scope>NUCLEOTIDE SEQUENCE [LARGE SCALE GENOMIC DNA]</scope>
    <source>
        <strain evidence="2 3">CBS 100239</strain>
    </source>
</reference>
<dbReference type="Proteomes" id="UP000036947">
    <property type="component" value="Unassembled WGS sequence"/>
</dbReference>
<protein>
    <submittedName>
        <fullName evidence="2">Uncharacterized protein</fullName>
    </submittedName>
</protein>
<gene>
    <name evidence="2" type="ORF">TOPH_00261</name>
</gene>
<evidence type="ECO:0000313" key="3">
    <source>
        <dbReference type="Proteomes" id="UP000036947"/>
    </source>
</evidence>
<keyword evidence="3" id="KW-1185">Reference proteome</keyword>
<dbReference type="EMBL" id="LFRF01000001">
    <property type="protein sequence ID" value="KND94736.1"/>
    <property type="molecule type" value="Genomic_DNA"/>
</dbReference>
<feature type="compositionally biased region" description="Basic and acidic residues" evidence="1">
    <location>
        <begin position="78"/>
        <end position="94"/>
    </location>
</feature>
<comment type="caution">
    <text evidence="2">The sequence shown here is derived from an EMBL/GenBank/DDBJ whole genome shotgun (WGS) entry which is preliminary data.</text>
</comment>
<sequence length="173" mass="19126">MRPSYDQVSAHRHLIGPRADGPRWPRRRSHCSPKVLPSDGQGSCSSGRALGLRCGEHIRVHQHRKGRIRQDTQSAKHVHGDGVGDPRERGRGLEAGRGRRDQVLEIPSWDREEHVRDGVEGHPREDGWEAGAESMNNAMNAVRAVQGIGAQAVPCSQCQRALVWMDGPCCGNR</sequence>
<feature type="region of interest" description="Disordered" evidence="1">
    <location>
        <begin position="62"/>
        <end position="94"/>
    </location>
</feature>
<proteinExistence type="predicted"/>